<gene>
    <name evidence="2" type="ORF">HMPREF0860_1051</name>
    <name evidence="1" type="ORF">HMPREF1325_1845</name>
</gene>
<dbReference type="RefSeq" id="WP_021329212.1">
    <property type="nucleotide sequence ID" value="NZ_AUZJ01000002.1"/>
</dbReference>
<dbReference type="EMBL" id="AUZJ01000002">
    <property type="protein sequence ID" value="ERF61948.1"/>
    <property type="molecule type" value="Genomic_DNA"/>
</dbReference>
<evidence type="ECO:0000313" key="1">
    <source>
        <dbReference type="EMBL" id="ERF61948.1"/>
    </source>
</evidence>
<keyword evidence="4" id="KW-1185">Reference proteome</keyword>
<dbReference type="EMBL" id="AVQI01000067">
    <property type="protein sequence ID" value="ERK00499.1"/>
    <property type="molecule type" value="Genomic_DNA"/>
</dbReference>
<accession>U2MML9</accession>
<organism evidence="1 3">
    <name type="scientific">Treponema socranskii subsp. socranskii VPI DR56BR1116 = ATCC 35536</name>
    <dbReference type="NCBI Taxonomy" id="1125725"/>
    <lineage>
        <taxon>Bacteria</taxon>
        <taxon>Pseudomonadati</taxon>
        <taxon>Spirochaetota</taxon>
        <taxon>Spirochaetia</taxon>
        <taxon>Spirochaetales</taxon>
        <taxon>Treponemataceae</taxon>
        <taxon>Treponema</taxon>
    </lineage>
</organism>
<dbReference type="AlphaFoldDB" id="U2MML9"/>
<evidence type="ECO:0000313" key="3">
    <source>
        <dbReference type="Proteomes" id="UP000016412"/>
    </source>
</evidence>
<proteinExistence type="predicted"/>
<evidence type="ECO:0000313" key="2">
    <source>
        <dbReference type="EMBL" id="ERK00499.1"/>
    </source>
</evidence>
<comment type="caution">
    <text evidence="1">The sequence shown here is derived from an EMBL/GenBank/DDBJ whole genome shotgun (WGS) entry which is preliminary data.</text>
</comment>
<dbReference type="PATRIC" id="fig|1125725.3.peg.101"/>
<name>U2MML9_TRESO</name>
<protein>
    <submittedName>
        <fullName evidence="1">Uncharacterized protein</fullName>
    </submittedName>
</protein>
<evidence type="ECO:0000313" key="4">
    <source>
        <dbReference type="Proteomes" id="UP000016646"/>
    </source>
</evidence>
<dbReference type="Proteomes" id="UP000016646">
    <property type="component" value="Unassembled WGS sequence"/>
</dbReference>
<dbReference type="STRING" id="1125725.HMPREF1325_1845"/>
<dbReference type="Proteomes" id="UP000016412">
    <property type="component" value="Unassembled WGS sequence"/>
</dbReference>
<sequence>MKVKNQKRIRDEYMTCGICLALAEIASGAEIVEVLGNAGITKEFAESCGVDDYDMERLEDAFQELHERETGGKE</sequence>
<reference evidence="3 4" key="1">
    <citation type="submission" date="2013-08" db="EMBL/GenBank/DDBJ databases">
        <authorList>
            <person name="Durkin A.S."/>
            <person name="Haft D.R."/>
            <person name="McCorrison J."/>
            <person name="Torralba M."/>
            <person name="Gillis M."/>
            <person name="Haft D.H."/>
            <person name="Methe B."/>
            <person name="Sutton G."/>
            <person name="Nelson K.E."/>
        </authorList>
    </citation>
    <scope>NUCLEOTIDE SEQUENCE [LARGE SCALE GENOMIC DNA]</scope>
    <source>
        <strain evidence="2 4">ATCC 35536</strain>
        <strain evidence="1 3">VPI DR56BR1116</strain>
    </source>
</reference>